<keyword evidence="4 5" id="KW-0472">Membrane</keyword>
<dbReference type="InterPro" id="IPR013525">
    <property type="entry name" value="ABC2_TM"/>
</dbReference>
<proteinExistence type="predicted"/>
<evidence type="ECO:0000256" key="4">
    <source>
        <dbReference type="ARBA" id="ARBA00023136"/>
    </source>
</evidence>
<dbReference type="PANTHER" id="PTHR43077">
    <property type="entry name" value="TRANSPORT PERMEASE YVFS-RELATED"/>
    <property type="match status" value="1"/>
</dbReference>
<evidence type="ECO:0000313" key="7">
    <source>
        <dbReference type="EMBL" id="EQD76999.1"/>
    </source>
</evidence>
<evidence type="ECO:0000256" key="3">
    <source>
        <dbReference type="ARBA" id="ARBA00022989"/>
    </source>
</evidence>
<keyword evidence="3 5" id="KW-1133">Transmembrane helix</keyword>
<comment type="subcellular location">
    <subcellularLocation>
        <location evidence="1">Membrane</location>
        <topology evidence="1">Multi-pass membrane protein</topology>
    </subcellularLocation>
</comment>
<dbReference type="GO" id="GO:0140359">
    <property type="term" value="F:ABC-type transporter activity"/>
    <property type="evidence" value="ECO:0007669"/>
    <property type="project" value="InterPro"/>
</dbReference>
<feature type="non-terminal residue" evidence="7">
    <location>
        <position position="1"/>
    </location>
</feature>
<feature type="transmembrane region" description="Helical" evidence="5">
    <location>
        <begin position="53"/>
        <end position="73"/>
    </location>
</feature>
<feature type="transmembrane region" description="Helical" evidence="5">
    <location>
        <begin position="112"/>
        <end position="132"/>
    </location>
</feature>
<feature type="transmembrane region" description="Helical" evidence="5">
    <location>
        <begin position="174"/>
        <end position="195"/>
    </location>
</feature>
<name>T1D6C6_9ZZZZ</name>
<organism evidence="7">
    <name type="scientific">mine drainage metagenome</name>
    <dbReference type="NCBI Taxonomy" id="410659"/>
    <lineage>
        <taxon>unclassified sequences</taxon>
        <taxon>metagenomes</taxon>
        <taxon>ecological metagenomes</taxon>
    </lineage>
</organism>
<evidence type="ECO:0000256" key="1">
    <source>
        <dbReference type="ARBA" id="ARBA00004141"/>
    </source>
</evidence>
<feature type="transmembrane region" description="Helical" evidence="5">
    <location>
        <begin position="79"/>
        <end position="105"/>
    </location>
</feature>
<dbReference type="EMBL" id="AUZX01002330">
    <property type="protein sequence ID" value="EQD76999.1"/>
    <property type="molecule type" value="Genomic_DNA"/>
</dbReference>
<dbReference type="PANTHER" id="PTHR43077:SF10">
    <property type="entry name" value="TRANSPORT PERMEASE PROTEIN"/>
    <property type="match status" value="1"/>
</dbReference>
<keyword evidence="2 5" id="KW-0812">Transmembrane</keyword>
<protein>
    <submittedName>
        <fullName evidence="7">ABC transporter, permease protein</fullName>
    </submittedName>
</protein>
<evidence type="ECO:0000259" key="6">
    <source>
        <dbReference type="Pfam" id="PF01061"/>
    </source>
</evidence>
<reference evidence="7" key="1">
    <citation type="submission" date="2013-08" db="EMBL/GenBank/DDBJ databases">
        <authorList>
            <person name="Mendez C."/>
            <person name="Richter M."/>
            <person name="Ferrer M."/>
            <person name="Sanchez J."/>
        </authorList>
    </citation>
    <scope>NUCLEOTIDE SEQUENCE</scope>
</reference>
<dbReference type="Pfam" id="PF01061">
    <property type="entry name" value="ABC2_membrane"/>
    <property type="match status" value="1"/>
</dbReference>
<evidence type="ECO:0000256" key="2">
    <source>
        <dbReference type="ARBA" id="ARBA00022692"/>
    </source>
</evidence>
<dbReference type="GO" id="GO:0016020">
    <property type="term" value="C:membrane"/>
    <property type="evidence" value="ECO:0007669"/>
    <property type="project" value="UniProtKB-SubCell"/>
</dbReference>
<gene>
    <name evidence="7" type="ORF">B1A_03161</name>
</gene>
<sequence length="202" mass="22278">GGILTTTSLFTGMFAGVNIIWDRRLGPMARFLVSPISRSSIVFSKIISSTFRILVQAAILIGAALVIPNGLVLQKGFNAFGVFVIVVSIVLVAFSFSSIFSIIAIRLKKMETVFGIINLINLPLIFASYALFPRALMASWLGDVAQYNPISWSSVAIRTVFLYGNLTSSQTTQVLTYMLYLFLLAVFLMVLTYILSEKEIRD</sequence>
<accession>T1D6C6</accession>
<dbReference type="AlphaFoldDB" id="T1D6C6"/>
<dbReference type="InterPro" id="IPR051328">
    <property type="entry name" value="T7SS_ABC-Transporter"/>
</dbReference>
<reference evidence="7" key="2">
    <citation type="journal article" date="2014" name="ISME J.">
        <title>Microbial stratification in low pH oxic and suboxic macroscopic growths along an acid mine drainage.</title>
        <authorList>
            <person name="Mendez-Garcia C."/>
            <person name="Mesa V."/>
            <person name="Sprenger R.R."/>
            <person name="Richter M."/>
            <person name="Diez M.S."/>
            <person name="Solano J."/>
            <person name="Bargiela R."/>
            <person name="Golyshina O.V."/>
            <person name="Manteca A."/>
            <person name="Ramos J.L."/>
            <person name="Gallego J.R."/>
            <person name="Llorente I."/>
            <person name="Martins Dos Santos V.A."/>
            <person name="Jensen O.N."/>
            <person name="Pelaez A.I."/>
            <person name="Sanchez J."/>
            <person name="Ferrer M."/>
        </authorList>
    </citation>
    <scope>NUCLEOTIDE SEQUENCE</scope>
</reference>
<comment type="caution">
    <text evidence="7">The sequence shown here is derived from an EMBL/GenBank/DDBJ whole genome shotgun (WGS) entry which is preliminary data.</text>
</comment>
<feature type="domain" description="ABC-2 type transporter transmembrane" evidence="6">
    <location>
        <begin position="2"/>
        <end position="161"/>
    </location>
</feature>
<evidence type="ECO:0000256" key="5">
    <source>
        <dbReference type="SAM" id="Phobius"/>
    </source>
</evidence>